<dbReference type="AlphaFoldDB" id="A0A1G8ZXY5"/>
<accession>A0A1G8ZXY5</accession>
<reference evidence="2" key="1">
    <citation type="submission" date="2016-10" db="EMBL/GenBank/DDBJ databases">
        <authorList>
            <person name="Varghese N."/>
            <person name="Submissions S."/>
        </authorList>
    </citation>
    <scope>NUCLEOTIDE SEQUENCE [LARGE SCALE GENOMIC DNA]</scope>
    <source>
        <strain evidence="2">CGMCC 1.11012</strain>
    </source>
</reference>
<name>A0A1G8ZXY5_9BACL</name>
<evidence type="ECO:0000313" key="1">
    <source>
        <dbReference type="EMBL" id="SDK19986.1"/>
    </source>
</evidence>
<organism evidence="1 2">
    <name type="scientific">Paenibacillus typhae</name>
    <dbReference type="NCBI Taxonomy" id="1174501"/>
    <lineage>
        <taxon>Bacteria</taxon>
        <taxon>Bacillati</taxon>
        <taxon>Bacillota</taxon>
        <taxon>Bacilli</taxon>
        <taxon>Bacillales</taxon>
        <taxon>Paenibacillaceae</taxon>
        <taxon>Paenibacillus</taxon>
    </lineage>
</organism>
<gene>
    <name evidence="1" type="ORF">SAMN05216192_13447</name>
</gene>
<keyword evidence="2" id="KW-1185">Reference proteome</keyword>
<dbReference type="Proteomes" id="UP000199050">
    <property type="component" value="Unassembled WGS sequence"/>
</dbReference>
<sequence length="79" mass="8460">MQPHKKGYSKRDVAVPNSSDYALRNYDGVGPAIRDGGVQVVGILSNLTVNTAYKIYSTSASTEEELQTKLIEGIGRSGS</sequence>
<evidence type="ECO:0000313" key="2">
    <source>
        <dbReference type="Proteomes" id="UP000199050"/>
    </source>
</evidence>
<protein>
    <submittedName>
        <fullName evidence="1">Uncharacterized protein</fullName>
    </submittedName>
</protein>
<dbReference type="EMBL" id="FNDX01000034">
    <property type="protein sequence ID" value="SDK19986.1"/>
    <property type="molecule type" value="Genomic_DNA"/>
</dbReference>
<proteinExistence type="predicted"/>